<evidence type="ECO:0000256" key="2">
    <source>
        <dbReference type="ARBA" id="ARBA00023002"/>
    </source>
</evidence>
<comment type="caution">
    <text evidence="4">The sequence shown here is derived from an EMBL/GenBank/DDBJ whole genome shotgun (WGS) entry which is preliminary data.</text>
</comment>
<sequence length="696" mass="74024">MTVTRPCHLGAPIERVDGLAKVRGEARYAYENTPDSAVYAVPVQATVARGEVTRVDVDAVLSSPGVIAAMWYANAPRLATGEDAEPAVLQSRRVAYRGQYVAAVIAATYEQAREAARTLHVEYTAEPHDVGLRDGHPGLYRPGSVNPGLPADTLKGDPEAALASAPVVVDETYRTPAEHHNPMEPHATVALWDGDGLTIYDSTQGTYATRDQIASLFGLPPGNVRVVSPYVGGGFGSKLSPHPHVVLAVLAAKQVGRPVKVAVTRHEMFAVTGYRTPTIQRVRLGAERDGRLVAITHDVVEQTSTVGEFAEQAAAPTRLMYAAPHRSTTHRLVRLDVPTPTWMRAPGEAPGMFALESAMDELAAACGVDPVELRLRNEPATEPESGLPFSSRGLVACLREGARRFGWHGRDPRPGTRRSGRLYTGTGVASSTYPVIRRRSRAEARAEPGGTFTVRVAAAEIGTGARTVLTQIAADTLGAPLTAVRVEVGDSALPLAPLAGGSMGTASWGTAVVRACEALKEELEARGGEVPPQGVEAAADTGEEIRAQEKYARHAFGAQFAEVTVDADTGETRVPRLLGVFAVGHVLNPRTARSQFVGGMTMGLSMALMEESVLDTEFGDYLNNDLAQYHIASCADVRDIDAVWVDEEDPHLNPMGSKGIGEIGIVGTAAAIANAVYHATGVRVRDLPITLDKLIR</sequence>
<feature type="domain" description="Aldehyde oxidase/xanthine dehydrogenase a/b hammerhead" evidence="3">
    <location>
        <begin position="23"/>
        <end position="127"/>
    </location>
</feature>
<accession>A0A7X0IF36</accession>
<proteinExistence type="predicted"/>
<dbReference type="Gene3D" id="3.90.1170.50">
    <property type="entry name" value="Aldehyde oxidase/xanthine dehydrogenase, a/b hammerhead"/>
    <property type="match status" value="1"/>
</dbReference>
<dbReference type="InterPro" id="IPR016208">
    <property type="entry name" value="Ald_Oxase/xanthine_DH-like"/>
</dbReference>
<dbReference type="PANTHER" id="PTHR11908:SF132">
    <property type="entry name" value="ALDEHYDE OXIDASE 1-RELATED"/>
    <property type="match status" value="1"/>
</dbReference>
<dbReference type="InterPro" id="IPR046867">
    <property type="entry name" value="AldOxase/xan_DH_MoCoBD2"/>
</dbReference>
<evidence type="ECO:0000256" key="1">
    <source>
        <dbReference type="ARBA" id="ARBA00022505"/>
    </source>
</evidence>
<dbReference type="EMBL" id="JACHIU010000001">
    <property type="protein sequence ID" value="MBB6474056.1"/>
    <property type="molecule type" value="Genomic_DNA"/>
</dbReference>
<dbReference type="InterPro" id="IPR036856">
    <property type="entry name" value="Ald_Oxase/Xan_DH_a/b_sf"/>
</dbReference>
<keyword evidence="2 4" id="KW-0560">Oxidoreductase</keyword>
<reference evidence="4 5" key="1">
    <citation type="submission" date="2020-08" db="EMBL/GenBank/DDBJ databases">
        <title>Sequencing the genomes of 1000 actinobacteria strains.</title>
        <authorList>
            <person name="Klenk H.-P."/>
        </authorList>
    </citation>
    <scope>NUCLEOTIDE SEQUENCE [LARGE SCALE GENOMIC DNA]</scope>
    <source>
        <strain evidence="4 5">DSM 44936</strain>
    </source>
</reference>
<keyword evidence="1" id="KW-0500">Molybdenum</keyword>
<protein>
    <submittedName>
        <fullName evidence="4">Xanthine dehydrogenase YagR molybdenum-binding subunit</fullName>
        <ecNumber evidence="4">1.17.1.4</ecNumber>
    </submittedName>
</protein>
<dbReference type="Proteomes" id="UP000555564">
    <property type="component" value="Unassembled WGS sequence"/>
</dbReference>
<dbReference type="GO" id="GO:0005506">
    <property type="term" value="F:iron ion binding"/>
    <property type="evidence" value="ECO:0007669"/>
    <property type="project" value="InterPro"/>
</dbReference>
<evidence type="ECO:0000259" key="3">
    <source>
        <dbReference type="SMART" id="SM01008"/>
    </source>
</evidence>
<dbReference type="Gene3D" id="3.30.365.10">
    <property type="entry name" value="Aldehyde oxidase/xanthine dehydrogenase, molybdopterin binding domain"/>
    <property type="match status" value="4"/>
</dbReference>
<organism evidence="4 5">
    <name type="scientific">Sphaerisporangium rubeum</name>
    <dbReference type="NCBI Taxonomy" id="321317"/>
    <lineage>
        <taxon>Bacteria</taxon>
        <taxon>Bacillati</taxon>
        <taxon>Actinomycetota</taxon>
        <taxon>Actinomycetes</taxon>
        <taxon>Streptosporangiales</taxon>
        <taxon>Streptosporangiaceae</taxon>
        <taxon>Sphaerisporangium</taxon>
    </lineage>
</organism>
<dbReference type="GO" id="GO:0004854">
    <property type="term" value="F:xanthine dehydrogenase activity"/>
    <property type="evidence" value="ECO:0007669"/>
    <property type="project" value="UniProtKB-EC"/>
</dbReference>
<dbReference type="Pfam" id="PF02738">
    <property type="entry name" value="MoCoBD_1"/>
    <property type="match status" value="1"/>
</dbReference>
<dbReference type="RefSeq" id="WP_184982251.1">
    <property type="nucleotide sequence ID" value="NZ_BAAALO010000061.1"/>
</dbReference>
<dbReference type="InterPro" id="IPR008274">
    <property type="entry name" value="AldOxase/xan_DH_MoCoBD1"/>
</dbReference>
<dbReference type="PANTHER" id="PTHR11908">
    <property type="entry name" value="XANTHINE DEHYDROGENASE"/>
    <property type="match status" value="1"/>
</dbReference>
<keyword evidence="5" id="KW-1185">Reference proteome</keyword>
<dbReference type="SUPFAM" id="SSF54665">
    <property type="entry name" value="CO dehydrogenase molybdoprotein N-domain-like"/>
    <property type="match status" value="1"/>
</dbReference>
<dbReference type="SMART" id="SM01008">
    <property type="entry name" value="Ald_Xan_dh_C"/>
    <property type="match status" value="1"/>
</dbReference>
<name>A0A7X0IF36_9ACTN</name>
<gene>
    <name evidence="4" type="ORF">BJ992_003487</name>
</gene>
<evidence type="ECO:0000313" key="5">
    <source>
        <dbReference type="Proteomes" id="UP000555564"/>
    </source>
</evidence>
<dbReference type="InterPro" id="IPR000674">
    <property type="entry name" value="Ald_Oxase/Xan_DH_a/b"/>
</dbReference>
<dbReference type="Pfam" id="PF01315">
    <property type="entry name" value="Ald_Xan_dh_C"/>
    <property type="match status" value="1"/>
</dbReference>
<evidence type="ECO:0000313" key="4">
    <source>
        <dbReference type="EMBL" id="MBB6474056.1"/>
    </source>
</evidence>
<dbReference type="AlphaFoldDB" id="A0A7X0IF36"/>
<dbReference type="InterPro" id="IPR037165">
    <property type="entry name" value="AldOxase/xan_DH_Mopterin-bd_sf"/>
</dbReference>
<dbReference type="Pfam" id="PF20256">
    <property type="entry name" value="MoCoBD_2"/>
    <property type="match status" value="1"/>
</dbReference>
<dbReference type="EC" id="1.17.1.4" evidence="4"/>
<dbReference type="SUPFAM" id="SSF56003">
    <property type="entry name" value="Molybdenum cofactor-binding domain"/>
    <property type="match status" value="1"/>
</dbReference>